<evidence type="ECO:0000313" key="4">
    <source>
        <dbReference type="Proteomes" id="UP000192257"/>
    </source>
</evidence>
<reference evidence="3 4" key="1">
    <citation type="submission" date="2017-03" db="EMBL/GenBank/DDBJ databases">
        <title>An alternative strategy for trypanosome survival in the mammalian bloodstream revealed through genome and transcriptome analysis of the ubiquitous bovine parasite Trypanosoma (Megatrypanum) theileri.</title>
        <authorList>
            <person name="Kelly S."/>
            <person name="Ivens A."/>
            <person name="Mott A."/>
            <person name="O'Neill E."/>
            <person name="Emms D."/>
            <person name="Macleod O."/>
            <person name="Voorheis P."/>
            <person name="Matthews J."/>
            <person name="Matthews K."/>
            <person name="Carrington M."/>
        </authorList>
    </citation>
    <scope>NUCLEOTIDE SEQUENCE [LARGE SCALE GENOMIC DNA]</scope>
    <source>
        <strain evidence="3">Edinburgh</strain>
    </source>
</reference>
<protein>
    <recommendedName>
        <fullName evidence="5">Mucin-associated surface protein (MASP)</fullName>
    </recommendedName>
</protein>
<comment type="caution">
    <text evidence="3">The sequence shown here is derived from an EMBL/GenBank/DDBJ whole genome shotgun (WGS) entry which is preliminary data.</text>
</comment>
<dbReference type="AlphaFoldDB" id="A0A1X0P127"/>
<evidence type="ECO:0000313" key="3">
    <source>
        <dbReference type="EMBL" id="ORC90644.1"/>
    </source>
</evidence>
<feature type="compositionally biased region" description="Polar residues" evidence="1">
    <location>
        <begin position="166"/>
        <end position="183"/>
    </location>
</feature>
<proteinExistence type="predicted"/>
<feature type="chain" id="PRO_5010865020" description="Mucin-associated surface protein (MASP)" evidence="2">
    <location>
        <begin position="29"/>
        <end position="338"/>
    </location>
</feature>
<organism evidence="3 4">
    <name type="scientific">Trypanosoma theileri</name>
    <dbReference type="NCBI Taxonomy" id="67003"/>
    <lineage>
        <taxon>Eukaryota</taxon>
        <taxon>Discoba</taxon>
        <taxon>Euglenozoa</taxon>
        <taxon>Kinetoplastea</taxon>
        <taxon>Metakinetoplastina</taxon>
        <taxon>Trypanosomatida</taxon>
        <taxon>Trypanosomatidae</taxon>
        <taxon>Trypanosoma</taxon>
    </lineage>
</organism>
<dbReference type="GeneID" id="39984087"/>
<evidence type="ECO:0000256" key="2">
    <source>
        <dbReference type="SAM" id="SignalP"/>
    </source>
</evidence>
<feature type="compositionally biased region" description="Low complexity" evidence="1">
    <location>
        <begin position="312"/>
        <end position="338"/>
    </location>
</feature>
<dbReference type="Proteomes" id="UP000192257">
    <property type="component" value="Unassembled WGS sequence"/>
</dbReference>
<feature type="region of interest" description="Disordered" evidence="1">
    <location>
        <begin position="68"/>
        <end position="338"/>
    </location>
</feature>
<feature type="compositionally biased region" description="Polar residues" evidence="1">
    <location>
        <begin position="130"/>
        <end position="139"/>
    </location>
</feature>
<feature type="compositionally biased region" description="Low complexity" evidence="1">
    <location>
        <begin position="250"/>
        <end position="264"/>
    </location>
</feature>
<keyword evidence="2" id="KW-0732">Signal</keyword>
<dbReference type="VEuPathDB" id="TriTrypDB:TM35_000084420"/>
<gene>
    <name evidence="3" type="ORF">TM35_000084420</name>
</gene>
<evidence type="ECO:0000256" key="1">
    <source>
        <dbReference type="SAM" id="MobiDB-lite"/>
    </source>
</evidence>
<sequence>MTMAVMVRCYLLCLLTLALCCASGLVWADSPKASDALIKPSTVGVPSLVRRAIPAQEEEGFWLHHVEEEDGEDEEHLSASPSCGDSSNSPDCRKSVAAERTVSGKGLKQEMSEREEYVKTRQELERANSELETTQAKQQVHQRKVAENSKQLSPPEAKLVEMSLDPLQSSPDQLSEQASSLSPHSEEPPKLISEVSSKPNTDDTLNSAVTASGKPKEGLEVAKGQRDPGSGGAPSQLDEGSAGPTGGSSGSHPSTHTHNNTTPADPDTAISTPASPAADDQTGNTGSSTAGETAAHHGNKAPQPSSSNKPDTGNAGESETSTTESGTASAQSESSSNQ</sequence>
<feature type="compositionally biased region" description="Polar residues" evidence="1">
    <location>
        <begin position="281"/>
        <end position="291"/>
    </location>
</feature>
<evidence type="ECO:0008006" key="5">
    <source>
        <dbReference type="Google" id="ProtNLM"/>
    </source>
</evidence>
<feature type="signal peptide" evidence="2">
    <location>
        <begin position="1"/>
        <end position="28"/>
    </location>
</feature>
<keyword evidence="4" id="KW-1185">Reference proteome</keyword>
<feature type="compositionally biased region" description="Polar residues" evidence="1">
    <location>
        <begin position="302"/>
        <end position="311"/>
    </location>
</feature>
<name>A0A1X0P127_9TRYP</name>
<feature type="compositionally biased region" description="Basic and acidic residues" evidence="1">
    <location>
        <begin position="214"/>
        <end position="226"/>
    </location>
</feature>
<dbReference type="RefSeq" id="XP_028884710.1">
    <property type="nucleotide sequence ID" value="XM_029024307.1"/>
</dbReference>
<feature type="compositionally biased region" description="Basic and acidic residues" evidence="1">
    <location>
        <begin position="107"/>
        <end position="129"/>
    </location>
</feature>
<feature type="compositionally biased region" description="Polar residues" evidence="1">
    <location>
        <begin position="79"/>
        <end position="90"/>
    </location>
</feature>
<accession>A0A1X0P127</accession>
<dbReference type="EMBL" id="NBCO01000008">
    <property type="protein sequence ID" value="ORC90644.1"/>
    <property type="molecule type" value="Genomic_DNA"/>
</dbReference>
<feature type="compositionally biased region" description="Polar residues" evidence="1">
    <location>
        <begin position="194"/>
        <end position="210"/>
    </location>
</feature>